<evidence type="ECO:0000313" key="3">
    <source>
        <dbReference type="Proteomes" id="UP000041254"/>
    </source>
</evidence>
<feature type="compositionally biased region" description="Polar residues" evidence="1">
    <location>
        <begin position="251"/>
        <end position="260"/>
    </location>
</feature>
<name>A0A0G4FZV1_VITBC</name>
<dbReference type="Proteomes" id="UP000041254">
    <property type="component" value="Unassembled WGS sequence"/>
</dbReference>
<reference evidence="2 3" key="1">
    <citation type="submission" date="2014-11" db="EMBL/GenBank/DDBJ databases">
        <authorList>
            <person name="Zhu J."/>
            <person name="Qi W."/>
            <person name="Song R."/>
        </authorList>
    </citation>
    <scope>NUCLEOTIDE SEQUENCE [LARGE SCALE GENOMIC DNA]</scope>
</reference>
<dbReference type="InParanoid" id="A0A0G4FZV1"/>
<feature type="region of interest" description="Disordered" evidence="1">
    <location>
        <begin position="184"/>
        <end position="260"/>
    </location>
</feature>
<gene>
    <name evidence="2" type="ORF">Vbra_16483</name>
</gene>
<sequence length="260" mass="29522">MTMSPRHSALLSTTRKTTNEATAAFASRHRPEEVNKFLEQCGWFALLTRLAQIERRISDLERDDGRLRTSKQQDEDIFSRMERQKELIEDAKGLLNRKTVEYREEMTELHRQEMQRDLKEIASLPDDVISRNVKRALKKFKSNMRTRRVSLDIANKKINEWSLPQLIKEVKESRKRARSIASMTLRQSLMSESSPGHRPTIAGRKATNPKPSAPLIEAPVALAVGDEGTPSRSPQPPSSSASGPHPPLSPRSQRPSVTPR</sequence>
<accession>A0A0G4FZV1</accession>
<dbReference type="VEuPathDB" id="CryptoDB:Vbra_16483"/>
<keyword evidence="3" id="KW-1185">Reference proteome</keyword>
<feature type="compositionally biased region" description="Polar residues" evidence="1">
    <location>
        <begin position="184"/>
        <end position="194"/>
    </location>
</feature>
<organism evidence="2 3">
    <name type="scientific">Vitrella brassicaformis (strain CCMP3155)</name>
    <dbReference type="NCBI Taxonomy" id="1169540"/>
    <lineage>
        <taxon>Eukaryota</taxon>
        <taxon>Sar</taxon>
        <taxon>Alveolata</taxon>
        <taxon>Colpodellida</taxon>
        <taxon>Vitrellaceae</taxon>
        <taxon>Vitrella</taxon>
    </lineage>
</organism>
<dbReference type="AlphaFoldDB" id="A0A0G4FZV1"/>
<dbReference type="EMBL" id="CDMY01000531">
    <property type="protein sequence ID" value="CEM20620.1"/>
    <property type="molecule type" value="Genomic_DNA"/>
</dbReference>
<protein>
    <submittedName>
        <fullName evidence="2">Uncharacterized protein</fullName>
    </submittedName>
</protein>
<evidence type="ECO:0000313" key="2">
    <source>
        <dbReference type="EMBL" id="CEM20620.1"/>
    </source>
</evidence>
<proteinExistence type="predicted"/>
<evidence type="ECO:0000256" key="1">
    <source>
        <dbReference type="SAM" id="MobiDB-lite"/>
    </source>
</evidence>